<keyword evidence="2" id="KW-1185">Reference proteome</keyword>
<reference evidence="1" key="2">
    <citation type="submission" date="2020-11" db="EMBL/GenBank/DDBJ databases">
        <authorList>
            <person name="McCartney M.A."/>
            <person name="Auch B."/>
            <person name="Kono T."/>
            <person name="Mallez S."/>
            <person name="Becker A."/>
            <person name="Gohl D.M."/>
            <person name="Silverstein K.A.T."/>
            <person name="Koren S."/>
            <person name="Bechman K.B."/>
            <person name="Herman A."/>
            <person name="Abrahante J.E."/>
            <person name="Garbe J."/>
        </authorList>
    </citation>
    <scope>NUCLEOTIDE SEQUENCE</scope>
    <source>
        <strain evidence="1">Duluth1</strain>
        <tissue evidence="1">Whole animal</tissue>
    </source>
</reference>
<sequence>MQVLSTYIARQGKLYGSLEDLQCRVRKALWKSEGPTVKGKESSMEILGTYSAEQEKLYGSLEDLQCRARKAQWKS</sequence>
<evidence type="ECO:0000313" key="2">
    <source>
        <dbReference type="Proteomes" id="UP000828390"/>
    </source>
</evidence>
<dbReference type="EMBL" id="JAIWYP010000002">
    <property type="protein sequence ID" value="KAH3869629.1"/>
    <property type="molecule type" value="Genomic_DNA"/>
</dbReference>
<protein>
    <submittedName>
        <fullName evidence="1">Uncharacterized protein</fullName>
    </submittedName>
</protein>
<comment type="caution">
    <text evidence="1">The sequence shown here is derived from an EMBL/GenBank/DDBJ whole genome shotgun (WGS) entry which is preliminary data.</text>
</comment>
<gene>
    <name evidence="1" type="ORF">DPMN_032798</name>
</gene>
<reference evidence="1" key="1">
    <citation type="journal article" date="2019" name="bioRxiv">
        <title>The Genome of the Zebra Mussel, Dreissena polymorpha: A Resource for Invasive Species Research.</title>
        <authorList>
            <person name="McCartney M.A."/>
            <person name="Auch B."/>
            <person name="Kono T."/>
            <person name="Mallez S."/>
            <person name="Zhang Y."/>
            <person name="Obille A."/>
            <person name="Becker A."/>
            <person name="Abrahante J.E."/>
            <person name="Garbe J."/>
            <person name="Badalamenti J.P."/>
            <person name="Herman A."/>
            <person name="Mangelson H."/>
            <person name="Liachko I."/>
            <person name="Sullivan S."/>
            <person name="Sone E.D."/>
            <person name="Koren S."/>
            <person name="Silverstein K.A.T."/>
            <person name="Beckman K.B."/>
            <person name="Gohl D.M."/>
        </authorList>
    </citation>
    <scope>NUCLEOTIDE SEQUENCE</scope>
    <source>
        <strain evidence="1">Duluth1</strain>
        <tissue evidence="1">Whole animal</tissue>
    </source>
</reference>
<evidence type="ECO:0000313" key="1">
    <source>
        <dbReference type="EMBL" id="KAH3869629.1"/>
    </source>
</evidence>
<proteinExistence type="predicted"/>
<dbReference type="AlphaFoldDB" id="A0A9D4M4M1"/>
<organism evidence="1 2">
    <name type="scientific">Dreissena polymorpha</name>
    <name type="common">Zebra mussel</name>
    <name type="synonym">Mytilus polymorpha</name>
    <dbReference type="NCBI Taxonomy" id="45954"/>
    <lineage>
        <taxon>Eukaryota</taxon>
        <taxon>Metazoa</taxon>
        <taxon>Spiralia</taxon>
        <taxon>Lophotrochozoa</taxon>
        <taxon>Mollusca</taxon>
        <taxon>Bivalvia</taxon>
        <taxon>Autobranchia</taxon>
        <taxon>Heteroconchia</taxon>
        <taxon>Euheterodonta</taxon>
        <taxon>Imparidentia</taxon>
        <taxon>Neoheterodontei</taxon>
        <taxon>Myida</taxon>
        <taxon>Dreissenoidea</taxon>
        <taxon>Dreissenidae</taxon>
        <taxon>Dreissena</taxon>
    </lineage>
</organism>
<accession>A0A9D4M4M1</accession>
<dbReference type="Proteomes" id="UP000828390">
    <property type="component" value="Unassembled WGS sequence"/>
</dbReference>
<name>A0A9D4M4M1_DREPO</name>